<dbReference type="HOGENOM" id="CLU_1120622_0_0_1"/>
<dbReference type="Proteomes" id="UP000001471">
    <property type="component" value="Unassembled WGS sequence"/>
</dbReference>
<evidence type="ECO:0000313" key="2">
    <source>
        <dbReference type="Proteomes" id="UP000001471"/>
    </source>
</evidence>
<evidence type="ECO:0000313" key="1">
    <source>
        <dbReference type="EMBL" id="EDU43078.1"/>
    </source>
</evidence>
<gene>
    <name evidence="1" type="ORF">PTRG_10027</name>
</gene>
<name>B2WJ68_PYRTR</name>
<proteinExistence type="predicted"/>
<reference evidence="2" key="1">
    <citation type="journal article" date="2013" name="G3 (Bethesda)">
        <title>Comparative genomics of a plant-pathogenic fungus, Pyrenophora tritici-repentis, reveals transduplication and the impact of repeat elements on pathogenicity and population divergence.</title>
        <authorList>
            <person name="Manning V.A."/>
            <person name="Pandelova I."/>
            <person name="Dhillon B."/>
            <person name="Wilhelm L.J."/>
            <person name="Goodwin S.B."/>
            <person name="Berlin A.M."/>
            <person name="Figueroa M."/>
            <person name="Freitag M."/>
            <person name="Hane J.K."/>
            <person name="Henrissat B."/>
            <person name="Holman W.H."/>
            <person name="Kodira C.D."/>
            <person name="Martin J."/>
            <person name="Oliver R.P."/>
            <person name="Robbertse B."/>
            <person name="Schackwitz W."/>
            <person name="Schwartz D.C."/>
            <person name="Spatafora J.W."/>
            <person name="Turgeon B.G."/>
            <person name="Yandava C."/>
            <person name="Young S."/>
            <person name="Zhou S."/>
            <person name="Zeng Q."/>
            <person name="Grigoriev I.V."/>
            <person name="Ma L.-J."/>
            <person name="Ciuffetti L.M."/>
        </authorList>
    </citation>
    <scope>NUCLEOTIDE SEQUENCE [LARGE SCALE GENOMIC DNA]</scope>
    <source>
        <strain evidence="2">Pt-1C-BFP</strain>
    </source>
</reference>
<dbReference type="EMBL" id="DS231626">
    <property type="protein sequence ID" value="EDU43078.1"/>
    <property type="molecule type" value="Genomic_DNA"/>
</dbReference>
<dbReference type="AlphaFoldDB" id="B2WJ68"/>
<dbReference type="InParanoid" id="B2WJ68"/>
<protein>
    <submittedName>
        <fullName evidence="1">Uncharacterized protein</fullName>
    </submittedName>
</protein>
<accession>B2WJ68</accession>
<sequence>MGRYGSVCDRAQRHRIVLVARLLVCSSWNNKTYFAPAALGQVLISYHSTLLLELVAEPVWVYNSWKWPHVAPGSGVGSCSMVDRVFELPPTLDLCDRIWTSDDRGCMDRYTVLVCINCGRVTALYVGHKGVLGVYNEEHELRLQDGKTIQRGRRKSFATDLACVMKGPAPGGWKVEDPEDSPRPTAMLALRLCKRTGWLMQRSLAGDGCKLDLGRMHGNRRNYLGPAIAPGLSGRMDWDEKYGRGPDD</sequence>
<organism evidence="1 2">
    <name type="scientific">Pyrenophora tritici-repentis (strain Pt-1C-BFP)</name>
    <name type="common">Wheat tan spot fungus</name>
    <name type="synonym">Drechslera tritici-repentis</name>
    <dbReference type="NCBI Taxonomy" id="426418"/>
    <lineage>
        <taxon>Eukaryota</taxon>
        <taxon>Fungi</taxon>
        <taxon>Dikarya</taxon>
        <taxon>Ascomycota</taxon>
        <taxon>Pezizomycotina</taxon>
        <taxon>Dothideomycetes</taxon>
        <taxon>Pleosporomycetidae</taxon>
        <taxon>Pleosporales</taxon>
        <taxon>Pleosporineae</taxon>
        <taxon>Pleosporaceae</taxon>
        <taxon>Pyrenophora</taxon>
    </lineage>
</organism>